<dbReference type="SMART" id="SM00097">
    <property type="entry name" value="WNT1"/>
    <property type="match status" value="1"/>
</dbReference>
<dbReference type="GO" id="GO:0005125">
    <property type="term" value="F:cytokine activity"/>
    <property type="evidence" value="ECO:0007669"/>
    <property type="project" value="TreeGrafter"/>
</dbReference>
<dbReference type="PANTHER" id="PTHR12027:SF116">
    <property type="entry name" value="ABNORMAL CELL LINEAGE PROTEIN 44"/>
    <property type="match status" value="1"/>
</dbReference>
<comment type="similarity">
    <text evidence="2 9">Belongs to the Wnt family.</text>
</comment>
<evidence type="ECO:0000256" key="6">
    <source>
        <dbReference type="ARBA" id="ARBA00022687"/>
    </source>
</evidence>
<dbReference type="Proteomes" id="UP000035681">
    <property type="component" value="Unplaced"/>
</dbReference>
<dbReference type="GO" id="GO:0005109">
    <property type="term" value="F:frizzled binding"/>
    <property type="evidence" value="ECO:0007669"/>
    <property type="project" value="TreeGrafter"/>
</dbReference>
<dbReference type="PANTHER" id="PTHR12027">
    <property type="entry name" value="WNT RELATED"/>
    <property type="match status" value="1"/>
</dbReference>
<organism evidence="12">
    <name type="scientific">Strongyloides stercoralis</name>
    <name type="common">Threadworm</name>
    <dbReference type="NCBI Taxonomy" id="6248"/>
    <lineage>
        <taxon>Eukaryota</taxon>
        <taxon>Metazoa</taxon>
        <taxon>Ecdysozoa</taxon>
        <taxon>Nematoda</taxon>
        <taxon>Chromadorea</taxon>
        <taxon>Rhabditida</taxon>
        <taxon>Tylenchina</taxon>
        <taxon>Panagrolaimomorpha</taxon>
        <taxon>Strongyloidoidea</taxon>
        <taxon>Strongyloididae</taxon>
        <taxon>Strongyloides</taxon>
    </lineage>
</organism>
<evidence type="ECO:0000256" key="10">
    <source>
        <dbReference type="SAM" id="SignalP"/>
    </source>
</evidence>
<evidence type="ECO:0000256" key="5">
    <source>
        <dbReference type="ARBA" id="ARBA00022530"/>
    </source>
</evidence>
<dbReference type="GO" id="GO:0030182">
    <property type="term" value="P:neuron differentiation"/>
    <property type="evidence" value="ECO:0007669"/>
    <property type="project" value="TreeGrafter"/>
</dbReference>
<keyword evidence="7" id="KW-1015">Disulfide bond</keyword>
<reference evidence="12" key="1">
    <citation type="submission" date="2015-08" db="UniProtKB">
        <authorList>
            <consortium name="WormBaseParasite"/>
        </authorList>
    </citation>
    <scope>IDENTIFICATION</scope>
</reference>
<keyword evidence="3 9" id="KW-0217">Developmental protein</keyword>
<feature type="signal peptide" evidence="10">
    <location>
        <begin position="1"/>
        <end position="27"/>
    </location>
</feature>
<dbReference type="PROSITE" id="PS00246">
    <property type="entry name" value="WNT1"/>
    <property type="match status" value="1"/>
</dbReference>
<dbReference type="InterPro" id="IPR018161">
    <property type="entry name" value="Wnt_CS"/>
</dbReference>
<keyword evidence="10" id="KW-0732">Signal</keyword>
<dbReference type="GO" id="GO:0060070">
    <property type="term" value="P:canonical Wnt signaling pathway"/>
    <property type="evidence" value="ECO:0007669"/>
    <property type="project" value="TreeGrafter"/>
</dbReference>
<evidence type="ECO:0000313" key="11">
    <source>
        <dbReference type="Proteomes" id="UP000035681"/>
    </source>
</evidence>
<feature type="chain" id="PRO_5005327845" description="Protein Wnt" evidence="10">
    <location>
        <begin position="28"/>
        <end position="387"/>
    </location>
</feature>
<evidence type="ECO:0000256" key="9">
    <source>
        <dbReference type="RuleBase" id="RU003500"/>
    </source>
</evidence>
<keyword evidence="8" id="KW-0449">Lipoprotein</keyword>
<dbReference type="GO" id="GO:0045165">
    <property type="term" value="P:cell fate commitment"/>
    <property type="evidence" value="ECO:0007669"/>
    <property type="project" value="TreeGrafter"/>
</dbReference>
<evidence type="ECO:0000256" key="4">
    <source>
        <dbReference type="ARBA" id="ARBA00022525"/>
    </source>
</evidence>
<keyword evidence="5" id="KW-0272">Extracellular matrix</keyword>
<dbReference type="GO" id="GO:0005615">
    <property type="term" value="C:extracellular space"/>
    <property type="evidence" value="ECO:0007669"/>
    <property type="project" value="TreeGrafter"/>
</dbReference>
<keyword evidence="11" id="KW-1185">Reference proteome</keyword>
<accession>A0A0K0ECM0</accession>
<protein>
    <recommendedName>
        <fullName evidence="9">Protein Wnt</fullName>
    </recommendedName>
</protein>
<proteinExistence type="inferred from homology"/>
<comment type="function">
    <text evidence="9">Ligand for members of the frizzled family of seven transmembrane receptors.</text>
</comment>
<sequence>MLLKNLSVKFLFILILFLFQKESLINSYNYNDHINGGYRRKHSLDIEYYSQNKINKKLNNNKFQYNNDNFNYKIEPSIPDKLLQGCTPDILHASNYRQFQIACRSHPFIAVSAYEGIQEAMNLCREEMRFQNWDCSISGTVIHEPSILRYGYKESAYLWALSAAGASWGVASACAQGWLDECKCVDDYEEPNGQQKFEWGGCTHGVQFGIQTSRKILTRTGNNNLRSPLKRLEKHNLKAGRLAVKKTLISSCKCHGVSGSCQQKTCWKKTADLREITKYLTEKYHKAKRVLSDEVKPKSNDLIYIEPSPDICSSLHNHLQQRRSLPRVCNWRNETHSEGDCGRLCCGKGFRVDHEVVTYKCDCKFKWCCNLECNDCISHRWVSTCNN</sequence>
<dbReference type="AlphaFoldDB" id="A0A0K0ECM0"/>
<dbReference type="WBParaSite" id="TCONS_00006759.p1">
    <property type="protein sequence ID" value="TCONS_00006759.p1"/>
    <property type="gene ID" value="XLOC_004879"/>
</dbReference>
<evidence type="ECO:0000256" key="2">
    <source>
        <dbReference type="ARBA" id="ARBA00005683"/>
    </source>
</evidence>
<evidence type="ECO:0000256" key="8">
    <source>
        <dbReference type="ARBA" id="ARBA00023288"/>
    </source>
</evidence>
<dbReference type="STRING" id="6248.A0A0K0ECM0"/>
<dbReference type="Pfam" id="PF00110">
    <property type="entry name" value="wnt"/>
    <property type="match status" value="1"/>
</dbReference>
<dbReference type="InterPro" id="IPR043158">
    <property type="entry name" value="Wnt_C"/>
</dbReference>
<dbReference type="CDD" id="cd13113">
    <property type="entry name" value="Wnt"/>
    <property type="match status" value="1"/>
</dbReference>
<dbReference type="WBParaSite" id="SSTP_0000723500.1">
    <property type="protein sequence ID" value="SSTP_0000723500.1"/>
    <property type="gene ID" value="SSTP_0000723500"/>
</dbReference>
<name>A0A0K0ECM0_STRER</name>
<evidence type="ECO:0000256" key="7">
    <source>
        <dbReference type="ARBA" id="ARBA00023157"/>
    </source>
</evidence>
<keyword evidence="6 9" id="KW-0879">Wnt signaling pathway</keyword>
<dbReference type="Gene3D" id="3.30.2460.20">
    <property type="match status" value="1"/>
</dbReference>
<evidence type="ECO:0000313" key="12">
    <source>
        <dbReference type="WBParaSite" id="SSTP_0000723500.1"/>
    </source>
</evidence>
<evidence type="ECO:0000256" key="3">
    <source>
        <dbReference type="ARBA" id="ARBA00022473"/>
    </source>
</evidence>
<evidence type="ECO:0000256" key="1">
    <source>
        <dbReference type="ARBA" id="ARBA00004498"/>
    </source>
</evidence>
<dbReference type="PRINTS" id="PR01349">
    <property type="entry name" value="WNTPROTEIN"/>
</dbReference>
<keyword evidence="4" id="KW-0964">Secreted</keyword>
<dbReference type="InterPro" id="IPR005817">
    <property type="entry name" value="Wnt"/>
</dbReference>
<comment type="subcellular location">
    <subcellularLocation>
        <location evidence="1 9">Secreted</location>
        <location evidence="1 9">Extracellular space</location>
        <location evidence="1 9">Extracellular matrix</location>
    </subcellularLocation>
</comment>